<evidence type="ECO:0000313" key="2">
    <source>
        <dbReference type="EMBL" id="KAJ8794720.1"/>
    </source>
</evidence>
<name>A0AB34HV90_ESCRO</name>
<dbReference type="GO" id="GO:0051959">
    <property type="term" value="F:dynein light intermediate chain binding"/>
    <property type="evidence" value="ECO:0007669"/>
    <property type="project" value="InterPro"/>
</dbReference>
<keyword evidence="3" id="KW-1185">Reference proteome</keyword>
<dbReference type="EMBL" id="JAIQCJ010000770">
    <property type="protein sequence ID" value="KAJ8794720.1"/>
    <property type="molecule type" value="Genomic_DNA"/>
</dbReference>
<dbReference type="Gene3D" id="6.10.140.1060">
    <property type="match status" value="1"/>
</dbReference>
<evidence type="ECO:0000259" key="1">
    <source>
        <dbReference type="Pfam" id="PF12781"/>
    </source>
</evidence>
<accession>A0AB34HV90</accession>
<dbReference type="PANTHER" id="PTHR46961:SF14">
    <property type="entry name" value="DYNEIN HEAVY CHAIN 11, AXONEMAL"/>
    <property type="match status" value="1"/>
</dbReference>
<protein>
    <recommendedName>
        <fullName evidence="1">Dynein heavy chain ATP-binding dynein motor region domain-containing protein</fullName>
    </recommendedName>
</protein>
<dbReference type="GO" id="GO:0045505">
    <property type="term" value="F:dynein intermediate chain binding"/>
    <property type="evidence" value="ECO:0007669"/>
    <property type="project" value="InterPro"/>
</dbReference>
<dbReference type="GO" id="GO:0030286">
    <property type="term" value="C:dynein complex"/>
    <property type="evidence" value="ECO:0007669"/>
    <property type="project" value="InterPro"/>
</dbReference>
<reference evidence="2 3" key="1">
    <citation type="submission" date="2022-11" db="EMBL/GenBank/DDBJ databases">
        <title>Whole genome sequence of Eschrichtius robustus ER-17-0199.</title>
        <authorList>
            <person name="Bruniche-Olsen A."/>
            <person name="Black A.N."/>
            <person name="Fields C.J."/>
            <person name="Walden K."/>
            <person name="Dewoody J.A."/>
        </authorList>
    </citation>
    <scope>NUCLEOTIDE SEQUENCE [LARGE SCALE GENOMIC DNA]</scope>
    <source>
        <strain evidence="2">ER-17-0199</strain>
        <tissue evidence="2">Blubber</tissue>
    </source>
</reference>
<dbReference type="Pfam" id="PF12781">
    <property type="entry name" value="AAA_9"/>
    <property type="match status" value="1"/>
</dbReference>
<dbReference type="AlphaFoldDB" id="A0AB34HV90"/>
<gene>
    <name evidence="2" type="ORF">J1605_003029</name>
</gene>
<dbReference type="GO" id="GO:0007018">
    <property type="term" value="P:microtubule-based movement"/>
    <property type="evidence" value="ECO:0007669"/>
    <property type="project" value="InterPro"/>
</dbReference>
<dbReference type="PANTHER" id="PTHR46961">
    <property type="entry name" value="DYNEIN HEAVY CHAIN 1, AXONEMAL-LIKE PROTEIN"/>
    <property type="match status" value="1"/>
</dbReference>
<feature type="domain" description="Dynein heavy chain ATP-binding dynein motor region" evidence="1">
    <location>
        <begin position="3"/>
        <end position="52"/>
    </location>
</feature>
<organism evidence="2 3">
    <name type="scientific">Eschrichtius robustus</name>
    <name type="common">California gray whale</name>
    <name type="synonym">Eschrichtius gibbosus</name>
    <dbReference type="NCBI Taxonomy" id="9764"/>
    <lineage>
        <taxon>Eukaryota</taxon>
        <taxon>Metazoa</taxon>
        <taxon>Chordata</taxon>
        <taxon>Craniata</taxon>
        <taxon>Vertebrata</taxon>
        <taxon>Euteleostomi</taxon>
        <taxon>Mammalia</taxon>
        <taxon>Eutheria</taxon>
        <taxon>Laurasiatheria</taxon>
        <taxon>Artiodactyla</taxon>
        <taxon>Whippomorpha</taxon>
        <taxon>Cetacea</taxon>
        <taxon>Mysticeti</taxon>
        <taxon>Eschrichtiidae</taxon>
        <taxon>Eschrichtius</taxon>
    </lineage>
</organism>
<comment type="caution">
    <text evidence="2">The sequence shown here is derived from an EMBL/GenBank/DDBJ whole genome shotgun (WGS) entry which is preliminary data.</text>
</comment>
<dbReference type="Proteomes" id="UP001159641">
    <property type="component" value="Unassembled WGS sequence"/>
</dbReference>
<evidence type="ECO:0000313" key="3">
    <source>
        <dbReference type="Proteomes" id="UP001159641"/>
    </source>
</evidence>
<proteinExistence type="predicted"/>
<dbReference type="InterPro" id="IPR035706">
    <property type="entry name" value="AAA_9"/>
</dbReference>
<sequence length="129" mass="14532">MVLTKHQNDFKIELKYLEDDLLLRLSAAEGSFLDDTKLVESLERAKATAAEVECKAFNTLFHRAIEQADKVEDMPGRISVLTESITHAVFLYTSQALFEKDKLTFLSQMAFQVLPGSSLERISSSAFQI</sequence>
<dbReference type="InterPro" id="IPR026983">
    <property type="entry name" value="DHC"/>
</dbReference>